<keyword evidence="10" id="KW-0406">Ion transport</keyword>
<dbReference type="AlphaFoldDB" id="A0A5M9HWP5"/>
<feature type="transmembrane region" description="Helical" evidence="13">
    <location>
        <begin position="135"/>
        <end position="153"/>
    </location>
</feature>
<dbReference type="NCBIfam" id="TIGR00797">
    <property type="entry name" value="matE"/>
    <property type="match status" value="1"/>
</dbReference>
<keyword evidence="5" id="KW-0813">Transport</keyword>
<dbReference type="InterPro" id="IPR050222">
    <property type="entry name" value="MATE_MdtK"/>
</dbReference>
<keyword evidence="7" id="KW-1003">Cell membrane</keyword>
<dbReference type="PIRSF" id="PIRSF006603">
    <property type="entry name" value="DinF"/>
    <property type="match status" value="1"/>
</dbReference>
<dbReference type="GO" id="GO:0005886">
    <property type="term" value="C:plasma membrane"/>
    <property type="evidence" value="ECO:0007669"/>
    <property type="project" value="UniProtKB-SubCell"/>
</dbReference>
<dbReference type="RefSeq" id="WP_150310853.1">
    <property type="nucleotide sequence ID" value="NZ_VMSO01000009.1"/>
</dbReference>
<feature type="transmembrane region" description="Helical" evidence="13">
    <location>
        <begin position="266"/>
        <end position="284"/>
    </location>
</feature>
<keyword evidence="15" id="KW-1185">Reference proteome</keyword>
<evidence type="ECO:0000313" key="15">
    <source>
        <dbReference type="Proteomes" id="UP000322025"/>
    </source>
</evidence>
<comment type="caution">
    <text evidence="14">The sequence shown here is derived from an EMBL/GenBank/DDBJ whole genome shotgun (WGS) entry which is preliminary data.</text>
</comment>
<comment type="subcellular location">
    <subcellularLocation>
        <location evidence="2">Cell membrane</location>
        <topology evidence="2">Multi-pass membrane protein</topology>
    </subcellularLocation>
</comment>
<feature type="transmembrane region" description="Helical" evidence="13">
    <location>
        <begin position="12"/>
        <end position="34"/>
    </location>
</feature>
<dbReference type="PANTHER" id="PTHR43298">
    <property type="entry name" value="MULTIDRUG RESISTANCE PROTEIN NORM-RELATED"/>
    <property type="match status" value="1"/>
</dbReference>
<keyword evidence="6" id="KW-0050">Antiport</keyword>
<feature type="transmembrane region" description="Helical" evidence="13">
    <location>
        <begin position="165"/>
        <end position="189"/>
    </location>
</feature>
<feature type="transmembrane region" description="Helical" evidence="13">
    <location>
        <begin position="238"/>
        <end position="260"/>
    </location>
</feature>
<dbReference type="GO" id="GO:0006811">
    <property type="term" value="P:monoatomic ion transport"/>
    <property type="evidence" value="ECO:0007669"/>
    <property type="project" value="UniProtKB-KW"/>
</dbReference>
<dbReference type="PANTHER" id="PTHR43298:SF2">
    <property type="entry name" value="FMN_FAD EXPORTER YEEO-RELATED"/>
    <property type="match status" value="1"/>
</dbReference>
<dbReference type="GO" id="GO:0042910">
    <property type="term" value="F:xenobiotic transmembrane transporter activity"/>
    <property type="evidence" value="ECO:0007669"/>
    <property type="project" value="InterPro"/>
</dbReference>
<evidence type="ECO:0000256" key="7">
    <source>
        <dbReference type="ARBA" id="ARBA00022475"/>
    </source>
</evidence>
<keyword evidence="8 13" id="KW-0812">Transmembrane</keyword>
<feature type="transmembrane region" description="Helical" evidence="13">
    <location>
        <begin position="62"/>
        <end position="82"/>
    </location>
</feature>
<evidence type="ECO:0000256" key="6">
    <source>
        <dbReference type="ARBA" id="ARBA00022449"/>
    </source>
</evidence>
<proteinExistence type="inferred from homology"/>
<dbReference type="Proteomes" id="UP000322025">
    <property type="component" value="Unassembled WGS sequence"/>
</dbReference>
<evidence type="ECO:0000256" key="9">
    <source>
        <dbReference type="ARBA" id="ARBA00022989"/>
    </source>
</evidence>
<evidence type="ECO:0000256" key="2">
    <source>
        <dbReference type="ARBA" id="ARBA00004651"/>
    </source>
</evidence>
<evidence type="ECO:0000256" key="5">
    <source>
        <dbReference type="ARBA" id="ARBA00022448"/>
    </source>
</evidence>
<name>A0A5M9HWP5_9FIRM</name>
<evidence type="ECO:0000256" key="10">
    <source>
        <dbReference type="ARBA" id="ARBA00023065"/>
    </source>
</evidence>
<evidence type="ECO:0000256" key="8">
    <source>
        <dbReference type="ARBA" id="ARBA00022692"/>
    </source>
</evidence>
<dbReference type="InterPro" id="IPR002528">
    <property type="entry name" value="MATE_fam"/>
</dbReference>
<feature type="transmembrane region" description="Helical" evidence="13">
    <location>
        <begin position="392"/>
        <end position="411"/>
    </location>
</feature>
<keyword evidence="9 13" id="KW-1133">Transmembrane helix</keyword>
<evidence type="ECO:0000256" key="4">
    <source>
        <dbReference type="ARBA" id="ARBA00020268"/>
    </source>
</evidence>
<comment type="similarity">
    <text evidence="3">Belongs to the multi antimicrobial extrusion (MATE) (TC 2.A.66.1) family.</text>
</comment>
<accession>A0A5M9HWP5</accession>
<dbReference type="Pfam" id="PF01554">
    <property type="entry name" value="MatE"/>
    <property type="match status" value="2"/>
</dbReference>
<evidence type="ECO:0000256" key="13">
    <source>
        <dbReference type="SAM" id="Phobius"/>
    </source>
</evidence>
<dbReference type="EMBL" id="VMSO01000009">
    <property type="protein sequence ID" value="KAA8501394.1"/>
    <property type="molecule type" value="Genomic_DNA"/>
</dbReference>
<organism evidence="14 15">
    <name type="scientific">Mediterraneibacter catenae</name>
    <dbReference type="NCBI Taxonomy" id="2594882"/>
    <lineage>
        <taxon>Bacteria</taxon>
        <taxon>Bacillati</taxon>
        <taxon>Bacillota</taxon>
        <taxon>Clostridia</taxon>
        <taxon>Lachnospirales</taxon>
        <taxon>Lachnospiraceae</taxon>
        <taxon>Mediterraneibacter</taxon>
    </lineage>
</organism>
<gene>
    <name evidence="14" type="ORF">FNY66_08640</name>
</gene>
<dbReference type="OrthoDB" id="9811110at2"/>
<evidence type="ECO:0000256" key="1">
    <source>
        <dbReference type="ARBA" id="ARBA00003408"/>
    </source>
</evidence>
<evidence type="ECO:0000256" key="12">
    <source>
        <dbReference type="ARBA" id="ARBA00031636"/>
    </source>
</evidence>
<feature type="transmembrane region" description="Helical" evidence="13">
    <location>
        <begin position="323"/>
        <end position="348"/>
    </location>
</feature>
<feature type="transmembrane region" description="Helical" evidence="13">
    <location>
        <begin position="360"/>
        <end position="380"/>
    </location>
</feature>
<feature type="transmembrane region" description="Helical" evidence="13">
    <location>
        <begin position="417"/>
        <end position="438"/>
    </location>
</feature>
<dbReference type="InterPro" id="IPR048279">
    <property type="entry name" value="MdtK-like"/>
</dbReference>
<keyword evidence="11 13" id="KW-0472">Membrane</keyword>
<comment type="function">
    <text evidence="1">Multidrug efflux pump.</text>
</comment>
<reference evidence="14" key="1">
    <citation type="submission" date="2019-07" db="EMBL/GenBank/DDBJ databases">
        <authorList>
            <person name="Wongkuna S."/>
            <person name="Scaria J."/>
        </authorList>
    </citation>
    <scope>NUCLEOTIDE SEQUENCE [LARGE SCALE GENOMIC DNA]</scope>
    <source>
        <strain evidence="14">SW178</strain>
    </source>
</reference>
<sequence>MEKVNSFMRTKPVFSLLVSMSVPMMLSMLIQSLYNIVDSIYVSRLGTDALTAVSLAYPLQNAIVSVGVGIGVGISSAISIHLGSGDQEKADRAASLGIVLTVFHCILFVLAGIFTTRPFLRLFTENPVILKDACNYTYIVLCLSFGSLLQIAFEKIFQSIGRMKVTMYLLIAGCVINIILDPVLIFGLLGFPALGVTGAAIATVIGQICAFLLYIVVYLRKPYAVRIRIKYMKPDWKIIKQIYSVGIPSSIMMLLPSVLISLLNRILTAFSSLYVAVLGVYFKLQTFIYMPANGIVQGMRPIVGYNYGAGEPKRVRSAIRYSLVCAVVIMLLGTLLSLIFPAQIFALFDADAELMSAGVTALRIISLGFLVSSIGVIYAGTFEALGNGRNSLIISLLRQFAVTLPLSFVLSRFLGPVGVWIAFPAGELCAAIAAFFLLRTYKEGAFTPF</sequence>
<feature type="transmembrane region" description="Helical" evidence="13">
    <location>
        <begin position="94"/>
        <end position="115"/>
    </location>
</feature>
<evidence type="ECO:0000256" key="3">
    <source>
        <dbReference type="ARBA" id="ARBA00010199"/>
    </source>
</evidence>
<protein>
    <recommendedName>
        <fullName evidence="4">Probable multidrug resistance protein NorM</fullName>
    </recommendedName>
    <alternativeName>
        <fullName evidence="12">Multidrug-efflux transporter</fullName>
    </alternativeName>
</protein>
<dbReference type="GO" id="GO:0015297">
    <property type="term" value="F:antiporter activity"/>
    <property type="evidence" value="ECO:0007669"/>
    <property type="project" value="UniProtKB-KW"/>
</dbReference>
<evidence type="ECO:0000256" key="11">
    <source>
        <dbReference type="ARBA" id="ARBA00023136"/>
    </source>
</evidence>
<feature type="transmembrane region" description="Helical" evidence="13">
    <location>
        <begin position="195"/>
        <end position="217"/>
    </location>
</feature>
<evidence type="ECO:0000313" key="14">
    <source>
        <dbReference type="EMBL" id="KAA8501394.1"/>
    </source>
</evidence>